<sequence>MTVLIAGPDEDGLGDALTDLGVELVRVEGIANRDTLVDAGVETAETLVLTDMDDASSIPVAREANPNIRVVAYSRDSLPEYARGQADLSVDPDLLAADVVAEELVGA</sequence>
<dbReference type="STRING" id="555875.SAMN04488124_2344"/>
<name>A0A1I6HKE7_9EURY</name>
<dbReference type="OrthoDB" id="302988at2157"/>
<dbReference type="SUPFAM" id="SSF51735">
    <property type="entry name" value="NAD(P)-binding Rossmann-fold domains"/>
    <property type="match status" value="1"/>
</dbReference>
<dbReference type="AlphaFoldDB" id="A0A1I6HKE7"/>
<accession>A0A1I6HKE7</accession>
<organism evidence="1 2">
    <name type="scientific">Halogeometricum limi</name>
    <dbReference type="NCBI Taxonomy" id="555875"/>
    <lineage>
        <taxon>Archaea</taxon>
        <taxon>Methanobacteriati</taxon>
        <taxon>Methanobacteriota</taxon>
        <taxon>Stenosarchaea group</taxon>
        <taxon>Halobacteria</taxon>
        <taxon>Halobacteriales</taxon>
        <taxon>Haloferacaceae</taxon>
        <taxon>Halogeometricum</taxon>
    </lineage>
</organism>
<evidence type="ECO:0000313" key="1">
    <source>
        <dbReference type="EMBL" id="SFR54969.1"/>
    </source>
</evidence>
<dbReference type="InterPro" id="IPR036291">
    <property type="entry name" value="NAD(P)-bd_dom_sf"/>
</dbReference>
<dbReference type="Pfam" id="PF23443">
    <property type="entry name" value="DUF7126"/>
    <property type="match status" value="1"/>
</dbReference>
<protein>
    <recommendedName>
        <fullName evidence="3">CTP synthetase</fullName>
    </recommendedName>
</protein>
<proteinExistence type="predicted"/>
<evidence type="ECO:0000313" key="2">
    <source>
        <dbReference type="Proteomes" id="UP000243250"/>
    </source>
</evidence>
<dbReference type="InterPro" id="IPR055550">
    <property type="entry name" value="DUF7126"/>
</dbReference>
<gene>
    <name evidence="1" type="ORF">SAMN04488124_2344</name>
</gene>
<keyword evidence="2" id="KW-1185">Reference proteome</keyword>
<dbReference type="Proteomes" id="UP000243250">
    <property type="component" value="Unassembled WGS sequence"/>
</dbReference>
<evidence type="ECO:0008006" key="3">
    <source>
        <dbReference type="Google" id="ProtNLM"/>
    </source>
</evidence>
<reference evidence="2" key="1">
    <citation type="submission" date="2016-10" db="EMBL/GenBank/DDBJ databases">
        <authorList>
            <person name="Varghese N."/>
            <person name="Submissions S."/>
        </authorList>
    </citation>
    <scope>NUCLEOTIDE SEQUENCE [LARGE SCALE GENOMIC DNA]</scope>
    <source>
        <strain evidence="2">CGMCC 1.8711</strain>
    </source>
</reference>
<dbReference type="Gene3D" id="3.40.50.720">
    <property type="entry name" value="NAD(P)-binding Rossmann-like Domain"/>
    <property type="match status" value="1"/>
</dbReference>
<dbReference type="RefSeq" id="WP_089880893.1">
    <property type="nucleotide sequence ID" value="NZ_FOYS01000003.1"/>
</dbReference>
<dbReference type="EMBL" id="FOYS01000003">
    <property type="protein sequence ID" value="SFR54969.1"/>
    <property type="molecule type" value="Genomic_DNA"/>
</dbReference>